<keyword evidence="7" id="KW-1185">Reference proteome</keyword>
<evidence type="ECO:0000256" key="4">
    <source>
        <dbReference type="RuleBase" id="RU003651"/>
    </source>
</evidence>
<gene>
    <name evidence="6" type="ORF">C7S18_17790</name>
</gene>
<dbReference type="Pfam" id="PF17862">
    <property type="entry name" value="AAA_lid_3"/>
    <property type="match status" value="1"/>
</dbReference>
<name>A0A2P1PVN6_9GAMM</name>
<dbReference type="GO" id="GO:0016887">
    <property type="term" value="F:ATP hydrolysis activity"/>
    <property type="evidence" value="ECO:0007669"/>
    <property type="project" value="InterPro"/>
</dbReference>
<reference evidence="6 7" key="2">
    <citation type="submission" date="2018-03" db="EMBL/GenBank/DDBJ databases">
        <authorList>
            <person name="Keele B.F."/>
        </authorList>
    </citation>
    <scope>NUCLEOTIDE SEQUENCE [LARGE SCALE GENOMIC DNA]</scope>
    <source>
        <strain evidence="6 7">D13</strain>
    </source>
</reference>
<accession>A0A2P1PVN6</accession>
<evidence type="ECO:0000256" key="2">
    <source>
        <dbReference type="ARBA" id="ARBA00022840"/>
    </source>
</evidence>
<dbReference type="Pfam" id="PF00004">
    <property type="entry name" value="AAA"/>
    <property type="match status" value="1"/>
</dbReference>
<sequence>MNDAILSPIEAALRANPDNQPLLQAYLQAALGANLAGRLVAVLNELGISPTRFGALDRLNVAKALQADGLPERALEWVPDDQAEALLLRAQLLLTLDQRAAAREALAAAKALAPGLDDGGLSAQLDTRIVSIASARRTSDKLQTSVNTEHDPDAENILLFQPAQSRVTFADVGGLTAVKAQIRKRIITPFQKPSLFQRFARKAGGGVLLYGPPGCGKTLLARATAGECSANFYNVAVSDVLDLYIGESERKLRAVFEQARRSKPSVLFFDEVEALGGKRQYSRESGTAKLVSQFLSELDGFERNNDGVLILAATNVPWAVDPAFRRPGRFDRVLFVPPPDQDAREDILKGLLKNRPLAGEIDVGFLARQTGGFSGADLANLVETAVDEAIEATVAQGHEVPLSDSLLKTALKSCKPTTLEWLTTARNYARYANEGGQYDDVMQFLDTFGKR</sequence>
<dbReference type="RefSeq" id="WP_106892835.1">
    <property type="nucleotide sequence ID" value="NZ_CP027860.1"/>
</dbReference>
<comment type="similarity">
    <text evidence="4">Belongs to the AAA ATPase family.</text>
</comment>
<dbReference type="SUPFAM" id="SSF52540">
    <property type="entry name" value="P-loop containing nucleoside triphosphate hydrolases"/>
    <property type="match status" value="1"/>
</dbReference>
<keyword evidence="2 4" id="KW-0067">ATP-binding</keyword>
<dbReference type="SMART" id="SM00382">
    <property type="entry name" value="AAA"/>
    <property type="match status" value="1"/>
</dbReference>
<keyword evidence="6" id="KW-0131">Cell cycle</keyword>
<dbReference type="InterPro" id="IPR003960">
    <property type="entry name" value="ATPase_AAA_CS"/>
</dbReference>
<dbReference type="InterPro" id="IPR027417">
    <property type="entry name" value="P-loop_NTPase"/>
</dbReference>
<dbReference type="InterPro" id="IPR003959">
    <property type="entry name" value="ATPase_AAA_core"/>
</dbReference>
<dbReference type="PANTHER" id="PTHR23077">
    <property type="entry name" value="AAA-FAMILY ATPASE"/>
    <property type="match status" value="1"/>
</dbReference>
<dbReference type="AlphaFoldDB" id="A0A2P1PVN6"/>
<dbReference type="Proteomes" id="UP000241074">
    <property type="component" value="Chromosome"/>
</dbReference>
<dbReference type="KEGG" id="xba:C7S18_17790"/>
<evidence type="ECO:0000256" key="3">
    <source>
        <dbReference type="ARBA" id="ARBA00023054"/>
    </source>
</evidence>
<dbReference type="GO" id="GO:0005524">
    <property type="term" value="F:ATP binding"/>
    <property type="evidence" value="ECO:0007669"/>
    <property type="project" value="UniProtKB-KW"/>
</dbReference>
<dbReference type="OrthoDB" id="9809379at2"/>
<protein>
    <submittedName>
        <fullName evidence="6">Cell division protein</fullName>
    </submittedName>
</protein>
<dbReference type="PROSITE" id="PS00674">
    <property type="entry name" value="AAA"/>
    <property type="match status" value="1"/>
</dbReference>
<organism evidence="6 7">
    <name type="scientific">Ahniella affigens</name>
    <dbReference type="NCBI Taxonomy" id="2021234"/>
    <lineage>
        <taxon>Bacteria</taxon>
        <taxon>Pseudomonadati</taxon>
        <taxon>Pseudomonadota</taxon>
        <taxon>Gammaproteobacteria</taxon>
        <taxon>Lysobacterales</taxon>
        <taxon>Rhodanobacteraceae</taxon>
        <taxon>Ahniella</taxon>
    </lineage>
</organism>
<evidence type="ECO:0000313" key="7">
    <source>
        <dbReference type="Proteomes" id="UP000241074"/>
    </source>
</evidence>
<dbReference type="GO" id="GO:0051301">
    <property type="term" value="P:cell division"/>
    <property type="evidence" value="ECO:0007669"/>
    <property type="project" value="UniProtKB-KW"/>
</dbReference>
<dbReference type="InterPro" id="IPR041569">
    <property type="entry name" value="AAA_lid_3"/>
</dbReference>
<dbReference type="Gene3D" id="3.40.50.300">
    <property type="entry name" value="P-loop containing nucleotide triphosphate hydrolases"/>
    <property type="match status" value="1"/>
</dbReference>
<keyword evidence="3" id="KW-0175">Coiled coil</keyword>
<dbReference type="FunFam" id="3.40.50.300:FF:001025">
    <property type="entry name" value="ATPase family, AAA domain-containing 2B"/>
    <property type="match status" value="1"/>
</dbReference>
<dbReference type="EMBL" id="CP027860">
    <property type="protein sequence ID" value="AVP98917.1"/>
    <property type="molecule type" value="Genomic_DNA"/>
</dbReference>
<evidence type="ECO:0000259" key="5">
    <source>
        <dbReference type="SMART" id="SM00382"/>
    </source>
</evidence>
<dbReference type="InterPro" id="IPR050168">
    <property type="entry name" value="AAA_ATPase_domain"/>
</dbReference>
<feature type="domain" description="AAA+ ATPase" evidence="5">
    <location>
        <begin position="203"/>
        <end position="340"/>
    </location>
</feature>
<keyword evidence="1 4" id="KW-0547">Nucleotide-binding</keyword>
<evidence type="ECO:0000313" key="6">
    <source>
        <dbReference type="EMBL" id="AVP98917.1"/>
    </source>
</evidence>
<dbReference type="InterPro" id="IPR003593">
    <property type="entry name" value="AAA+_ATPase"/>
</dbReference>
<evidence type="ECO:0000256" key="1">
    <source>
        <dbReference type="ARBA" id="ARBA00022741"/>
    </source>
</evidence>
<dbReference type="PANTHER" id="PTHR23077:SF171">
    <property type="entry name" value="NUCLEAR VALOSIN-CONTAINING PROTEIN-LIKE"/>
    <property type="match status" value="1"/>
</dbReference>
<dbReference type="Gene3D" id="1.10.8.60">
    <property type="match status" value="1"/>
</dbReference>
<proteinExistence type="inferred from homology"/>
<keyword evidence="6" id="KW-0132">Cell division</keyword>
<reference evidence="6 7" key="1">
    <citation type="submission" date="2018-03" db="EMBL/GenBank/DDBJ databases">
        <title>Ahniella affigens gen. nov., sp. nov., a gammaproteobacterium isolated from sandy soil near a stream.</title>
        <authorList>
            <person name="Ko Y."/>
            <person name="Kim J.-H."/>
        </authorList>
    </citation>
    <scope>NUCLEOTIDE SEQUENCE [LARGE SCALE GENOMIC DNA]</scope>
    <source>
        <strain evidence="6 7">D13</strain>
    </source>
</reference>